<feature type="transmembrane region" description="Helical" evidence="17">
    <location>
        <begin position="267"/>
        <end position="285"/>
    </location>
</feature>
<dbReference type="GO" id="GO:0003954">
    <property type="term" value="F:NADH dehydrogenase activity"/>
    <property type="evidence" value="ECO:0007669"/>
    <property type="project" value="TreeGrafter"/>
</dbReference>
<accession>A0A411D9R2</accession>
<gene>
    <name evidence="21" type="primary">ND5</name>
</gene>
<proteinExistence type="inferred from homology"/>
<feature type="transmembrane region" description="Helical" evidence="17">
    <location>
        <begin position="7"/>
        <end position="25"/>
    </location>
</feature>
<evidence type="ECO:0000256" key="15">
    <source>
        <dbReference type="ARBA" id="ARBA00023136"/>
    </source>
</evidence>
<feature type="domain" description="NADH dehydrogenase subunit 5 C-terminal" evidence="20">
    <location>
        <begin position="388"/>
        <end position="565"/>
    </location>
</feature>
<dbReference type="GO" id="GO:0008137">
    <property type="term" value="F:NADH dehydrogenase (ubiquinone) activity"/>
    <property type="evidence" value="ECO:0007669"/>
    <property type="project" value="UniProtKB-EC"/>
</dbReference>
<dbReference type="Pfam" id="PF00662">
    <property type="entry name" value="Proton_antipo_N"/>
    <property type="match status" value="1"/>
</dbReference>
<name>A0A411D9R2_9CUCU</name>
<keyword evidence="8" id="KW-0999">Mitochondrion inner membrane</keyword>
<dbReference type="CTD" id="4540"/>
<evidence type="ECO:0000256" key="4">
    <source>
        <dbReference type="ARBA" id="ARBA00021096"/>
    </source>
</evidence>
<dbReference type="InterPro" id="IPR010934">
    <property type="entry name" value="NADH_DH_su5_C"/>
</dbReference>
<keyword evidence="14 17" id="KW-0496">Mitochondrion</keyword>
<evidence type="ECO:0000256" key="13">
    <source>
        <dbReference type="ARBA" id="ARBA00023075"/>
    </source>
</evidence>
<feature type="transmembrane region" description="Helical" evidence="17">
    <location>
        <begin position="539"/>
        <end position="565"/>
    </location>
</feature>
<protein>
    <recommendedName>
        <fullName evidence="4 17">NADH-ubiquinone oxidoreductase chain 5</fullName>
        <ecNumber evidence="3 17">7.1.1.2</ecNumber>
    </recommendedName>
</protein>
<feature type="transmembrane region" description="Helical" evidence="17">
    <location>
        <begin position="83"/>
        <end position="102"/>
    </location>
</feature>
<comment type="similarity">
    <text evidence="17">Belongs to the complex I subunit 5 family.</text>
</comment>
<evidence type="ECO:0000256" key="7">
    <source>
        <dbReference type="ARBA" id="ARBA00022692"/>
    </source>
</evidence>
<evidence type="ECO:0000256" key="12">
    <source>
        <dbReference type="ARBA" id="ARBA00023027"/>
    </source>
</evidence>
<feature type="transmembrane region" description="Helical" evidence="17">
    <location>
        <begin position="334"/>
        <end position="352"/>
    </location>
</feature>
<feature type="transmembrane region" description="Helical" evidence="17">
    <location>
        <begin position="415"/>
        <end position="435"/>
    </location>
</feature>
<keyword evidence="5 17" id="KW-0813">Transport</keyword>
<evidence type="ECO:0000259" key="18">
    <source>
        <dbReference type="Pfam" id="PF00361"/>
    </source>
</evidence>
<feature type="transmembrane region" description="Helical" evidence="17">
    <location>
        <begin position="239"/>
        <end position="260"/>
    </location>
</feature>
<dbReference type="GO" id="GO:0042773">
    <property type="term" value="P:ATP synthesis coupled electron transport"/>
    <property type="evidence" value="ECO:0007669"/>
    <property type="project" value="InterPro"/>
</dbReference>
<comment type="catalytic activity">
    <reaction evidence="16 17">
        <text>a ubiquinone + NADH + 5 H(+)(in) = a ubiquinol + NAD(+) + 4 H(+)(out)</text>
        <dbReference type="Rhea" id="RHEA:29091"/>
        <dbReference type="Rhea" id="RHEA-COMP:9565"/>
        <dbReference type="Rhea" id="RHEA-COMP:9566"/>
        <dbReference type="ChEBI" id="CHEBI:15378"/>
        <dbReference type="ChEBI" id="CHEBI:16389"/>
        <dbReference type="ChEBI" id="CHEBI:17976"/>
        <dbReference type="ChEBI" id="CHEBI:57540"/>
        <dbReference type="ChEBI" id="CHEBI:57945"/>
        <dbReference type="EC" id="7.1.1.2"/>
    </reaction>
</comment>
<evidence type="ECO:0000256" key="9">
    <source>
        <dbReference type="ARBA" id="ARBA00022967"/>
    </source>
</evidence>
<evidence type="ECO:0000256" key="5">
    <source>
        <dbReference type="ARBA" id="ARBA00022448"/>
    </source>
</evidence>
<evidence type="ECO:0000256" key="3">
    <source>
        <dbReference type="ARBA" id="ARBA00012944"/>
    </source>
</evidence>
<dbReference type="AlphaFoldDB" id="A0A411D9R2"/>
<evidence type="ECO:0000256" key="1">
    <source>
        <dbReference type="ARBA" id="ARBA00003257"/>
    </source>
</evidence>
<keyword evidence="10" id="KW-0249">Electron transport</keyword>
<comment type="subcellular location">
    <subcellularLocation>
        <location evidence="2">Mitochondrion inner membrane</location>
        <topology evidence="2">Multi-pass membrane protein</topology>
    </subcellularLocation>
</comment>
<feature type="domain" description="NADH-Ubiquinone oxidoreductase (complex I) chain 5 N-terminal" evidence="19">
    <location>
        <begin position="37"/>
        <end position="85"/>
    </location>
</feature>
<evidence type="ECO:0000256" key="2">
    <source>
        <dbReference type="ARBA" id="ARBA00004448"/>
    </source>
</evidence>
<feature type="transmembrane region" description="Helical" evidence="17">
    <location>
        <begin position="441"/>
        <end position="467"/>
    </location>
</feature>
<feature type="transmembrane region" description="Helical" evidence="17">
    <location>
        <begin position="291"/>
        <end position="313"/>
    </location>
</feature>
<keyword evidence="13 17" id="KW-0830">Ubiquinone</keyword>
<evidence type="ECO:0000256" key="17">
    <source>
        <dbReference type="RuleBase" id="RU003404"/>
    </source>
</evidence>
<reference evidence="21" key="2">
    <citation type="journal article" date="2018" name="Cladistics">
        <title>The phylogeny of Galerucinae (Coleoptera: Chrysomelidae) and the performance of mitochondrial genomes in phylogenetic inference compared to nuclear rRNA genes.</title>
        <authorList>
            <person name="Nie R.-E."/>
            <person name="Breeschoten T."/>
            <person name="Timmermans M.J.T.N."/>
            <person name="Nadein K."/>
            <person name="Xue H.-J."/>
            <person name="Bai M."/>
            <person name="Huang Y."/>
            <person name="Yang X.-K."/>
            <person name="Vogler A.P."/>
        </authorList>
    </citation>
    <scope>NUCLEOTIDE SEQUENCE</scope>
</reference>
<organism evidence="21">
    <name type="scientific">Hoplasoma unicolor</name>
    <dbReference type="NCBI Taxonomy" id="281577"/>
    <lineage>
        <taxon>Eukaryota</taxon>
        <taxon>Metazoa</taxon>
        <taxon>Ecdysozoa</taxon>
        <taxon>Arthropoda</taxon>
        <taxon>Hexapoda</taxon>
        <taxon>Insecta</taxon>
        <taxon>Pterygota</taxon>
        <taxon>Neoptera</taxon>
        <taxon>Endopterygota</taxon>
        <taxon>Coleoptera</taxon>
        <taxon>Polyphaga</taxon>
        <taxon>Cucujiformia</taxon>
        <taxon>Chrysomeloidea</taxon>
        <taxon>Chrysomelidae</taxon>
        <taxon>Galerucinae</taxon>
        <taxon>Luperina</taxon>
        <taxon>Phyllobroticites</taxon>
        <taxon>Hoplasoma</taxon>
    </lineage>
</organism>
<dbReference type="EMBL" id="MG021078">
    <property type="protein sequence ID" value="QAY81945.1"/>
    <property type="molecule type" value="Genomic_DNA"/>
</dbReference>
<feature type="transmembrane region" description="Helical" evidence="17">
    <location>
        <begin position="45"/>
        <end position="71"/>
    </location>
</feature>
<dbReference type="PANTHER" id="PTHR42829">
    <property type="entry name" value="NADH-UBIQUINONE OXIDOREDUCTASE CHAIN 5"/>
    <property type="match status" value="1"/>
</dbReference>
<evidence type="ECO:0000256" key="16">
    <source>
        <dbReference type="ARBA" id="ARBA00049551"/>
    </source>
</evidence>
<dbReference type="InterPro" id="IPR001750">
    <property type="entry name" value="ND/Mrp_TM"/>
</dbReference>
<dbReference type="GO" id="GO:0005743">
    <property type="term" value="C:mitochondrial inner membrane"/>
    <property type="evidence" value="ECO:0007669"/>
    <property type="project" value="UniProtKB-SubCell"/>
</dbReference>
<feature type="transmembrane region" description="Helical" evidence="17">
    <location>
        <begin position="147"/>
        <end position="167"/>
    </location>
</feature>
<comment type="function">
    <text evidence="1">Core subunit of the mitochondrial membrane respiratory chain NADH dehydrogenase (Complex I) that is believed to belong to the minimal assembly required for catalysis. Complex I functions in the transfer of electrons from NADH to the respiratory chain. The immediate electron acceptor for the enzyme is believed to be ubiquinone.</text>
</comment>
<feature type="transmembrane region" description="Helical" evidence="17">
    <location>
        <begin position="213"/>
        <end position="233"/>
    </location>
</feature>
<dbReference type="InterPro" id="IPR003945">
    <property type="entry name" value="NU5C-like"/>
</dbReference>
<evidence type="ECO:0000256" key="10">
    <source>
        <dbReference type="ARBA" id="ARBA00022982"/>
    </source>
</evidence>
<evidence type="ECO:0000256" key="11">
    <source>
        <dbReference type="ARBA" id="ARBA00022989"/>
    </source>
</evidence>
<feature type="domain" description="NADH:quinone oxidoreductase/Mrp antiporter transmembrane" evidence="18">
    <location>
        <begin position="102"/>
        <end position="383"/>
    </location>
</feature>
<dbReference type="PRINTS" id="PR01434">
    <property type="entry name" value="NADHDHGNASE5"/>
</dbReference>
<keyword evidence="15 17" id="KW-0472">Membrane</keyword>
<dbReference type="InterPro" id="IPR001516">
    <property type="entry name" value="Proton_antipo_N"/>
</dbReference>
<feature type="transmembrane region" description="Helical" evidence="17">
    <location>
        <begin position="179"/>
        <end position="201"/>
    </location>
</feature>
<dbReference type="RefSeq" id="YP_009564648.1">
    <property type="nucleotide sequence ID" value="NC_041168.1"/>
</dbReference>
<evidence type="ECO:0000256" key="6">
    <source>
        <dbReference type="ARBA" id="ARBA00022660"/>
    </source>
</evidence>
<keyword evidence="9" id="KW-1278">Translocase</keyword>
<evidence type="ECO:0000259" key="19">
    <source>
        <dbReference type="Pfam" id="PF00662"/>
    </source>
</evidence>
<dbReference type="EC" id="7.1.1.2" evidence="3 17"/>
<dbReference type="GeneID" id="39337977"/>
<evidence type="ECO:0000256" key="14">
    <source>
        <dbReference type="ARBA" id="ARBA00023128"/>
    </source>
</evidence>
<feature type="transmembrane region" description="Helical" evidence="17">
    <location>
        <begin position="479"/>
        <end position="507"/>
    </location>
</feature>
<geneLocation type="mitochondrion" evidence="21"/>
<reference evidence="21" key="1">
    <citation type="submission" date="2017-09" db="EMBL/GenBank/DDBJ databases">
        <authorList>
            <person name="Nie R.E."/>
            <person name="Breeschoten T."/>
            <person name="Timmermans M.J.T.N."/>
            <person name="Nadein K."/>
            <person name="Xue H.J."/>
            <person name="Bai M."/>
            <person name="Huang Y."/>
            <person name="Yang X.Ke."/>
            <person name="Vogler A.P."/>
        </authorList>
    </citation>
    <scope>NUCLEOTIDE SEQUENCE</scope>
</reference>
<sequence length="567" mass="65309">MCLIYCLCFFFLSLIFLIFSVFYLINNLVYIVEFLLFNFNSLNFFFVILFDWMSLMFMSFVLFISSMVIFYSEEYMGNDLNKNRFIMLVIMFVLSMMLLIISPNLISILLGWDGLGLVSYCLVIYYQNMKSFNAGMLTALSNRVGDVALLMAIAWMLNFGSWNFIFYLEMMKTDYNMQIIGYLVILAAMTKSAQIPFSSWLPAAMAAPTPVSALVHSSTLVTAGVYLLIRFSIVFNFHMMFLLLFISSMTMFMSGLGANFEFDLKKIIALSTLSQLGLMMSILALGGYKLAFFHLLIHAVFKALLFMCAGNIIHNFNDCQDIRFMGGLINQLPLTSTYFNICNLSLCGLPFMSGFYSKDLVVEFMSMSYVNIYIYMIYFMSIGLTVSYSFRLVYYSLSGNYNFLALNLLSENNLIILKSMSMLILFVVFSGSMFSWLMFSIPYFICLSSLMKMMAFIMIILGIWIGYEVSKFKISYSSLLLNNLTLFSFCSMMWNMPILSTLGINYYPIYLGGKYSMFDQGWFEYYGSKGINLLLKKSILIQILSLNHLKIYLLLLVFWLIFLMLNL</sequence>
<feature type="transmembrane region" description="Helical" evidence="17">
    <location>
        <begin position="372"/>
        <end position="394"/>
    </location>
</feature>
<dbReference type="Pfam" id="PF00361">
    <property type="entry name" value="Proton_antipo_M"/>
    <property type="match status" value="1"/>
</dbReference>
<keyword evidence="12 17" id="KW-0520">NAD</keyword>
<dbReference type="GO" id="GO:0015990">
    <property type="term" value="P:electron transport coupled proton transport"/>
    <property type="evidence" value="ECO:0007669"/>
    <property type="project" value="TreeGrafter"/>
</dbReference>
<evidence type="ECO:0000256" key="8">
    <source>
        <dbReference type="ARBA" id="ARBA00022792"/>
    </source>
</evidence>
<keyword evidence="11 17" id="KW-1133">Transmembrane helix</keyword>
<comment type="function">
    <text evidence="17">Core subunit of the mitochondrial membrane respiratory chain NADH dehydrogenase (Complex I) which catalyzes electron transfer from NADH through the respiratory chain, using ubiquinone as an electron acceptor. Essential for the catalytic activity and assembly of complex I.</text>
</comment>
<dbReference type="PANTHER" id="PTHR42829:SF2">
    <property type="entry name" value="NADH-UBIQUINONE OXIDOREDUCTASE CHAIN 5"/>
    <property type="match status" value="1"/>
</dbReference>
<keyword evidence="6" id="KW-0679">Respiratory chain</keyword>
<dbReference type="Pfam" id="PF06455">
    <property type="entry name" value="NADH5_C"/>
    <property type="match status" value="1"/>
</dbReference>
<evidence type="ECO:0000259" key="20">
    <source>
        <dbReference type="Pfam" id="PF06455"/>
    </source>
</evidence>
<keyword evidence="7 17" id="KW-0812">Transmembrane</keyword>
<evidence type="ECO:0000313" key="21">
    <source>
        <dbReference type="EMBL" id="QAY81945.1"/>
    </source>
</evidence>